<gene>
    <name evidence="1" type="ORF">I4F81_004875</name>
</gene>
<reference evidence="1" key="1">
    <citation type="submission" date="2019-11" db="EMBL/GenBank/DDBJ databases">
        <title>Nori genome reveals adaptations in red seaweeds to the harsh intertidal environment.</title>
        <authorList>
            <person name="Wang D."/>
            <person name="Mao Y."/>
        </authorList>
    </citation>
    <scope>NUCLEOTIDE SEQUENCE</scope>
    <source>
        <tissue evidence="1">Gametophyte</tissue>
    </source>
</reference>
<dbReference type="Proteomes" id="UP000798662">
    <property type="component" value="Chromosome 1"/>
</dbReference>
<comment type="caution">
    <text evidence="1">The sequence shown here is derived from an EMBL/GenBank/DDBJ whole genome shotgun (WGS) entry which is preliminary data.</text>
</comment>
<evidence type="ECO:0000313" key="1">
    <source>
        <dbReference type="EMBL" id="KAK1862301.1"/>
    </source>
</evidence>
<evidence type="ECO:0000313" key="2">
    <source>
        <dbReference type="Proteomes" id="UP000798662"/>
    </source>
</evidence>
<keyword evidence="2" id="KW-1185">Reference proteome</keyword>
<accession>A0ACC3BX95</accession>
<dbReference type="EMBL" id="CM020618">
    <property type="protein sequence ID" value="KAK1862301.1"/>
    <property type="molecule type" value="Genomic_DNA"/>
</dbReference>
<organism evidence="1 2">
    <name type="scientific">Pyropia yezoensis</name>
    <name type="common">Susabi-nori</name>
    <name type="synonym">Porphyra yezoensis</name>
    <dbReference type="NCBI Taxonomy" id="2788"/>
    <lineage>
        <taxon>Eukaryota</taxon>
        <taxon>Rhodophyta</taxon>
        <taxon>Bangiophyceae</taxon>
        <taxon>Bangiales</taxon>
        <taxon>Bangiaceae</taxon>
        <taxon>Pyropia</taxon>
    </lineage>
</organism>
<sequence>MGGLLPVEAGGAAAVSDGGYMPIGGSGRNVGGGGGGGPGGEAYRGVVVGGGEPAAVGGNGGRASPAVSVGGGDGDGDGDYYDAEVEGSTCGSDGGGRGDDADPATAALDAVVMAKVQRRLLPLLFAAALLCYLDRTNLSFAALEMNAELGLTPGQYGTGAAVFFCTYASLGVPAALVVKRVGAHRGLPALLAGWALASGGMGAITSVRGFYLARLAVGAAEAGFFPSVIYYLTGWFRQVDMGFSYTAIMTSTAVSGVLGGPLAGAILGAVGRWGGAAAGSGWRWLFVLEAAPTMVLAVVLALVLDAGPASARFLTAPERAHLVARQAREAAARTAPPAGAGAGEGGGDRGLLASLRLPWMRLLVAIWLLYSCAYYGLIFWLPLLLQASSVASAVAAGAAPASDAATAPVGLSAAAIGLASAVPYTAAAVGMLLVARSSDAACERRLHLAIPSFASAVGFAVAAVAVATAAGVGWVVMGVSIAAAGCWSLFGPYWAVPTAALSGDTAAAAFAAINSVGVVGGYVGPALVGALVGRGGAAAGGEGGGAVGSEAGSALTAAAAVAASGGFSCP</sequence>
<protein>
    <submittedName>
        <fullName evidence="1">Uncharacterized protein</fullName>
    </submittedName>
</protein>
<proteinExistence type="predicted"/>
<name>A0ACC3BX95_PYRYE</name>